<protein>
    <submittedName>
        <fullName evidence="1">Uncharacterized protein</fullName>
    </submittedName>
</protein>
<sequence>MGQVVSACAVRTPFHIAFLRAPPFHNDQWPSEVGCVAASEDGENAGRSDASTRAPPKNLMADFFAAEGCRRASIVLVSVVALPDDVVGGTVGSRWMKDGWGGTLVPTAAARTHKRMLGQPGPTACVLLR</sequence>
<dbReference type="EMBL" id="CM023483">
    <property type="protein sequence ID" value="KAH6936984.1"/>
    <property type="molecule type" value="Genomic_DNA"/>
</dbReference>
<proteinExistence type="predicted"/>
<keyword evidence="2" id="KW-1185">Reference proteome</keyword>
<accession>A0ACB7SWF4</accession>
<evidence type="ECO:0000313" key="2">
    <source>
        <dbReference type="Proteomes" id="UP000821845"/>
    </source>
</evidence>
<gene>
    <name evidence="1" type="ORF">HPB50_024920</name>
</gene>
<comment type="caution">
    <text evidence="1">The sequence shown here is derived from an EMBL/GenBank/DDBJ whole genome shotgun (WGS) entry which is preliminary data.</text>
</comment>
<evidence type="ECO:0000313" key="1">
    <source>
        <dbReference type="EMBL" id="KAH6936984.1"/>
    </source>
</evidence>
<reference evidence="1" key="1">
    <citation type="submission" date="2020-05" db="EMBL/GenBank/DDBJ databases">
        <title>Large-scale comparative analyses of tick genomes elucidate their genetic diversity and vector capacities.</title>
        <authorList>
            <person name="Jia N."/>
            <person name="Wang J."/>
            <person name="Shi W."/>
            <person name="Du L."/>
            <person name="Sun Y."/>
            <person name="Zhan W."/>
            <person name="Jiang J."/>
            <person name="Wang Q."/>
            <person name="Zhang B."/>
            <person name="Ji P."/>
            <person name="Sakyi L.B."/>
            <person name="Cui X."/>
            <person name="Yuan T."/>
            <person name="Jiang B."/>
            <person name="Yang W."/>
            <person name="Lam T.T.-Y."/>
            <person name="Chang Q."/>
            <person name="Ding S."/>
            <person name="Wang X."/>
            <person name="Zhu J."/>
            <person name="Ruan X."/>
            <person name="Zhao L."/>
            <person name="Wei J."/>
            <person name="Que T."/>
            <person name="Du C."/>
            <person name="Cheng J."/>
            <person name="Dai P."/>
            <person name="Han X."/>
            <person name="Huang E."/>
            <person name="Gao Y."/>
            <person name="Liu J."/>
            <person name="Shao H."/>
            <person name="Ye R."/>
            <person name="Li L."/>
            <person name="Wei W."/>
            <person name="Wang X."/>
            <person name="Wang C."/>
            <person name="Yang T."/>
            <person name="Huo Q."/>
            <person name="Li W."/>
            <person name="Guo W."/>
            <person name="Chen H."/>
            <person name="Zhou L."/>
            <person name="Ni X."/>
            <person name="Tian J."/>
            <person name="Zhou Y."/>
            <person name="Sheng Y."/>
            <person name="Liu T."/>
            <person name="Pan Y."/>
            <person name="Xia L."/>
            <person name="Li J."/>
            <person name="Zhao F."/>
            <person name="Cao W."/>
        </authorList>
    </citation>
    <scope>NUCLEOTIDE SEQUENCE</scope>
    <source>
        <strain evidence="1">Hyas-2018</strain>
    </source>
</reference>
<dbReference type="Proteomes" id="UP000821845">
    <property type="component" value="Chromosome 3"/>
</dbReference>
<name>A0ACB7SWF4_HYAAI</name>
<organism evidence="1 2">
    <name type="scientific">Hyalomma asiaticum</name>
    <name type="common">Tick</name>
    <dbReference type="NCBI Taxonomy" id="266040"/>
    <lineage>
        <taxon>Eukaryota</taxon>
        <taxon>Metazoa</taxon>
        <taxon>Ecdysozoa</taxon>
        <taxon>Arthropoda</taxon>
        <taxon>Chelicerata</taxon>
        <taxon>Arachnida</taxon>
        <taxon>Acari</taxon>
        <taxon>Parasitiformes</taxon>
        <taxon>Ixodida</taxon>
        <taxon>Ixodoidea</taxon>
        <taxon>Ixodidae</taxon>
        <taxon>Hyalomminae</taxon>
        <taxon>Hyalomma</taxon>
    </lineage>
</organism>